<dbReference type="SUPFAM" id="SSF141571">
    <property type="entry name" value="Pentapeptide repeat-like"/>
    <property type="match status" value="1"/>
</dbReference>
<proteinExistence type="predicted"/>
<evidence type="ECO:0000313" key="3">
    <source>
        <dbReference type="Proteomes" id="UP001367676"/>
    </source>
</evidence>
<evidence type="ECO:0000313" key="2">
    <source>
        <dbReference type="EMBL" id="KAK7601695.1"/>
    </source>
</evidence>
<sequence>MVHMPTFFPPIAKMIASKTDAPDFSSPESSARQNLKISRRSSTQQTTERSSIINKFTVSENSSIPLKRSTSTSKMPSFALEHTKERKFSYLRRQKVKIQNSPSKLNHSGIDLKLPNVTFPRIATPPLTFSSFSVPKITLPNVTFPKINFPSITMPSVEIPKITFPSVTFPKIDIPNVTFPSVKLPKVTLPDVTFPKINLPSVPLTSATPVRITRPEIPYPNVTFPNFEVPIGTLLPMLHSKVTPHSTG</sequence>
<feature type="compositionally biased region" description="Low complexity" evidence="1">
    <location>
        <begin position="40"/>
        <end position="51"/>
    </location>
</feature>
<dbReference type="AlphaFoldDB" id="A0AAN9TM64"/>
<dbReference type="EMBL" id="JBBCAQ010000010">
    <property type="protein sequence ID" value="KAK7601695.1"/>
    <property type="molecule type" value="Genomic_DNA"/>
</dbReference>
<evidence type="ECO:0000256" key="1">
    <source>
        <dbReference type="SAM" id="MobiDB-lite"/>
    </source>
</evidence>
<dbReference type="Proteomes" id="UP001367676">
    <property type="component" value="Unassembled WGS sequence"/>
</dbReference>
<name>A0AAN9TM64_9HEMI</name>
<protein>
    <submittedName>
        <fullName evidence="2">Uncharacterized protein</fullName>
    </submittedName>
</protein>
<accession>A0AAN9TM64</accession>
<gene>
    <name evidence="2" type="ORF">V9T40_009136</name>
</gene>
<feature type="compositionally biased region" description="Polar residues" evidence="1">
    <location>
        <begin position="26"/>
        <end position="36"/>
    </location>
</feature>
<organism evidence="2 3">
    <name type="scientific">Parthenolecanium corni</name>
    <dbReference type="NCBI Taxonomy" id="536013"/>
    <lineage>
        <taxon>Eukaryota</taxon>
        <taxon>Metazoa</taxon>
        <taxon>Ecdysozoa</taxon>
        <taxon>Arthropoda</taxon>
        <taxon>Hexapoda</taxon>
        <taxon>Insecta</taxon>
        <taxon>Pterygota</taxon>
        <taxon>Neoptera</taxon>
        <taxon>Paraneoptera</taxon>
        <taxon>Hemiptera</taxon>
        <taxon>Sternorrhyncha</taxon>
        <taxon>Coccoidea</taxon>
        <taxon>Coccidae</taxon>
        <taxon>Parthenolecanium</taxon>
    </lineage>
</organism>
<comment type="caution">
    <text evidence="2">The sequence shown here is derived from an EMBL/GenBank/DDBJ whole genome shotgun (WGS) entry which is preliminary data.</text>
</comment>
<keyword evidence="3" id="KW-1185">Reference proteome</keyword>
<feature type="region of interest" description="Disordered" evidence="1">
    <location>
        <begin position="19"/>
        <end position="51"/>
    </location>
</feature>
<reference evidence="2 3" key="1">
    <citation type="submission" date="2024-03" db="EMBL/GenBank/DDBJ databases">
        <title>Adaptation during the transition from Ophiocordyceps entomopathogen to insect associate is accompanied by gene loss and intensified selection.</title>
        <authorList>
            <person name="Ward C.M."/>
            <person name="Onetto C.A."/>
            <person name="Borneman A.R."/>
        </authorList>
    </citation>
    <scope>NUCLEOTIDE SEQUENCE [LARGE SCALE GENOMIC DNA]</scope>
    <source>
        <strain evidence="2">AWRI1</strain>
        <tissue evidence="2">Single Adult Female</tissue>
    </source>
</reference>